<dbReference type="RefSeq" id="WP_004095842.1">
    <property type="nucleotide sequence ID" value="NZ_AFGF01000101.1"/>
</dbReference>
<evidence type="ECO:0000313" key="2">
    <source>
        <dbReference type="EMBL" id="EGO63683.1"/>
    </source>
</evidence>
<dbReference type="AlphaFoldDB" id="F7NJV1"/>
<proteinExistence type="predicted"/>
<gene>
    <name evidence="2" type="ORF">ALO_11804</name>
</gene>
<dbReference type="Pfam" id="PF03807">
    <property type="entry name" value="F420_oxidored"/>
    <property type="match status" value="1"/>
</dbReference>
<sequence>MRIGIVGAGRMGKALAGRLAKNFEVLLFDNKPDYLVRAAASLSVQAAAGIEEIAAADAVILAVPDREVTDCIKDFNGLKRVITVFNVATNVAHGTLTNMACPQVKCTSVKFVGHALEIANGARPFIIINQQPAELVPLAQEIFSCIGEVMIGKADMVTVINTIAAEKVLEAAVRMEDALKEQGFTQPALIKSAIEQVAAGIIRGYANNNLGPFAREIEQAVKARQKR</sequence>
<dbReference type="EMBL" id="AFGF01000101">
    <property type="protein sequence ID" value="EGO63683.1"/>
    <property type="molecule type" value="Genomic_DNA"/>
</dbReference>
<evidence type="ECO:0000313" key="3">
    <source>
        <dbReference type="Proteomes" id="UP000003240"/>
    </source>
</evidence>
<dbReference type="Proteomes" id="UP000003240">
    <property type="component" value="Unassembled WGS sequence"/>
</dbReference>
<dbReference type="SUPFAM" id="SSF51735">
    <property type="entry name" value="NAD(P)-binding Rossmann-fold domains"/>
    <property type="match status" value="1"/>
</dbReference>
<reference evidence="2 3" key="1">
    <citation type="journal article" date="2011" name="EMBO J.">
        <title>Structural diversity of bacterial flagellar motors.</title>
        <authorList>
            <person name="Chen S."/>
            <person name="Beeby M."/>
            <person name="Murphy G.E."/>
            <person name="Leadbetter J.R."/>
            <person name="Hendrixson D.R."/>
            <person name="Briegel A."/>
            <person name="Li Z."/>
            <person name="Shi J."/>
            <person name="Tocheva E.I."/>
            <person name="Muller A."/>
            <person name="Dobro M.J."/>
            <person name="Jensen G.J."/>
        </authorList>
    </citation>
    <scope>NUCLEOTIDE SEQUENCE [LARGE SCALE GENOMIC DNA]</scope>
    <source>
        <strain evidence="2 3">DSM 6540</strain>
    </source>
</reference>
<protein>
    <recommendedName>
        <fullName evidence="1">Pyrroline-5-carboxylate reductase catalytic N-terminal domain-containing protein</fullName>
    </recommendedName>
</protein>
<comment type="caution">
    <text evidence="2">The sequence shown here is derived from an EMBL/GenBank/DDBJ whole genome shotgun (WGS) entry which is preliminary data.</text>
</comment>
<evidence type="ECO:0000259" key="1">
    <source>
        <dbReference type="Pfam" id="PF03807"/>
    </source>
</evidence>
<dbReference type="InterPro" id="IPR028939">
    <property type="entry name" value="P5C_Rdtase_cat_N"/>
</dbReference>
<feature type="domain" description="Pyrroline-5-carboxylate reductase catalytic N-terminal" evidence="1">
    <location>
        <begin position="2"/>
        <end position="82"/>
    </location>
</feature>
<keyword evidence="3" id="KW-1185">Reference proteome</keyword>
<dbReference type="InterPro" id="IPR036291">
    <property type="entry name" value="NAD(P)-bd_dom_sf"/>
</dbReference>
<organism evidence="2 3">
    <name type="scientific">Acetonema longum DSM 6540</name>
    <dbReference type="NCBI Taxonomy" id="1009370"/>
    <lineage>
        <taxon>Bacteria</taxon>
        <taxon>Bacillati</taxon>
        <taxon>Bacillota</taxon>
        <taxon>Negativicutes</taxon>
        <taxon>Acetonemataceae</taxon>
        <taxon>Acetonema</taxon>
    </lineage>
</organism>
<dbReference type="eggNOG" id="COG0287">
    <property type="taxonomic scope" value="Bacteria"/>
</dbReference>
<dbReference type="STRING" id="1009370.ALO_11804"/>
<dbReference type="OrthoDB" id="1680212at2"/>
<name>F7NJV1_9FIRM</name>
<dbReference type="Gene3D" id="3.40.50.720">
    <property type="entry name" value="NAD(P)-binding Rossmann-like Domain"/>
    <property type="match status" value="1"/>
</dbReference>
<accession>F7NJV1</accession>